<gene>
    <name evidence="2" type="ORF">QVD17_38346</name>
</gene>
<reference evidence="2" key="1">
    <citation type="journal article" date="2023" name="bioRxiv">
        <title>Improved chromosome-level genome assembly for marigold (Tagetes erecta).</title>
        <authorList>
            <person name="Jiang F."/>
            <person name="Yuan L."/>
            <person name="Wang S."/>
            <person name="Wang H."/>
            <person name="Xu D."/>
            <person name="Wang A."/>
            <person name="Fan W."/>
        </authorList>
    </citation>
    <scope>NUCLEOTIDE SEQUENCE</scope>
    <source>
        <strain evidence="2">WSJ</strain>
        <tissue evidence="2">Leaf</tissue>
    </source>
</reference>
<comment type="caution">
    <text evidence="2">The sequence shown here is derived from an EMBL/GenBank/DDBJ whole genome shotgun (WGS) entry which is preliminary data.</text>
</comment>
<feature type="compositionally biased region" description="Low complexity" evidence="1">
    <location>
        <begin position="34"/>
        <end position="49"/>
    </location>
</feature>
<name>A0AAD8JNR2_TARER</name>
<dbReference type="EMBL" id="JAUHHV010000011">
    <property type="protein sequence ID" value="KAK1406738.1"/>
    <property type="molecule type" value="Genomic_DNA"/>
</dbReference>
<evidence type="ECO:0000256" key="1">
    <source>
        <dbReference type="SAM" id="MobiDB-lite"/>
    </source>
</evidence>
<sequence>MEYSGDKFASLIIPNCHRTSSQDEKLQSCPFSRQSKASSDNIQSSSSPDDSSEQVTGIEMLTLPDSFDEYETPPEQDYSHNSINDRGIIDFDRLDDEIVDLGKETDDFDTEKIDVDDGVDEIETEAFETEVISSIEEDAHQVFDEMSERELEDSNLGKRKLPVVMKMQMQKSKCWKHEGFKDALNRVLKMVCKEDDNDDGADINFVESAKMRGLIFPCPRWWPVEGFKD</sequence>
<evidence type="ECO:0000313" key="3">
    <source>
        <dbReference type="Proteomes" id="UP001229421"/>
    </source>
</evidence>
<dbReference type="AlphaFoldDB" id="A0AAD8JNR2"/>
<feature type="region of interest" description="Disordered" evidence="1">
    <location>
        <begin position="19"/>
        <end position="55"/>
    </location>
</feature>
<dbReference type="Proteomes" id="UP001229421">
    <property type="component" value="Unassembled WGS sequence"/>
</dbReference>
<organism evidence="2 3">
    <name type="scientific">Tagetes erecta</name>
    <name type="common">African marigold</name>
    <dbReference type="NCBI Taxonomy" id="13708"/>
    <lineage>
        <taxon>Eukaryota</taxon>
        <taxon>Viridiplantae</taxon>
        <taxon>Streptophyta</taxon>
        <taxon>Embryophyta</taxon>
        <taxon>Tracheophyta</taxon>
        <taxon>Spermatophyta</taxon>
        <taxon>Magnoliopsida</taxon>
        <taxon>eudicotyledons</taxon>
        <taxon>Gunneridae</taxon>
        <taxon>Pentapetalae</taxon>
        <taxon>asterids</taxon>
        <taxon>campanulids</taxon>
        <taxon>Asterales</taxon>
        <taxon>Asteraceae</taxon>
        <taxon>Asteroideae</taxon>
        <taxon>Heliantheae alliance</taxon>
        <taxon>Tageteae</taxon>
        <taxon>Tagetes</taxon>
    </lineage>
</organism>
<protein>
    <submittedName>
        <fullName evidence="2">Uncharacterized protein</fullName>
    </submittedName>
</protein>
<evidence type="ECO:0000313" key="2">
    <source>
        <dbReference type="EMBL" id="KAK1406738.1"/>
    </source>
</evidence>
<dbReference type="PANTHER" id="PTHR38221">
    <property type="entry name" value="BNAA04G14260D PROTEIN"/>
    <property type="match status" value="1"/>
</dbReference>
<dbReference type="PANTHER" id="PTHR38221:SF1">
    <property type="entry name" value="OVULE PROTEIN"/>
    <property type="match status" value="1"/>
</dbReference>
<accession>A0AAD8JNR2</accession>
<keyword evidence="3" id="KW-1185">Reference proteome</keyword>
<proteinExistence type="predicted"/>